<dbReference type="InterPro" id="IPR012910">
    <property type="entry name" value="Plug_dom"/>
</dbReference>
<dbReference type="GO" id="GO:0015344">
    <property type="term" value="F:siderophore uptake transmembrane transporter activity"/>
    <property type="evidence" value="ECO:0007669"/>
    <property type="project" value="TreeGrafter"/>
</dbReference>
<keyword evidence="19" id="KW-1185">Reference proteome</keyword>
<keyword evidence="4 14" id="KW-1134">Transmembrane beta strand</keyword>
<comment type="caution">
    <text evidence="18">The sequence shown here is derived from an EMBL/GenBank/DDBJ whole genome shotgun (WGS) entry which is preliminary data.</text>
</comment>
<reference evidence="18 19" key="1">
    <citation type="submission" date="2012-09" db="EMBL/GenBank/DDBJ databases">
        <title>Draft Genome Sequences of 6 Strains from Genus Thauera.</title>
        <authorList>
            <person name="Liu B."/>
            <person name="Shapleigh J.P."/>
            <person name="Frostegard A.H."/>
        </authorList>
    </citation>
    <scope>NUCLEOTIDE SEQUENCE [LARGE SCALE GENOMIC DNA]</scope>
    <source>
        <strain evidence="19">47Lol / DSM 12138</strain>
    </source>
</reference>
<evidence type="ECO:0000256" key="16">
    <source>
        <dbReference type="SAM" id="SignalP"/>
    </source>
</evidence>
<dbReference type="InterPro" id="IPR037066">
    <property type="entry name" value="Plug_dom_sf"/>
</dbReference>
<evidence type="ECO:0000256" key="13">
    <source>
        <dbReference type="ARBA" id="ARBA00023237"/>
    </source>
</evidence>
<evidence type="ECO:0000256" key="3">
    <source>
        <dbReference type="ARBA" id="ARBA00022448"/>
    </source>
</evidence>
<keyword evidence="9" id="KW-0406">Ion transport</keyword>
<dbReference type="Pfam" id="PF07660">
    <property type="entry name" value="STN"/>
    <property type="match status" value="1"/>
</dbReference>
<dbReference type="SUPFAM" id="SSF56935">
    <property type="entry name" value="Porins"/>
    <property type="match status" value="1"/>
</dbReference>
<dbReference type="SMART" id="SM00965">
    <property type="entry name" value="STN"/>
    <property type="match status" value="1"/>
</dbReference>
<comment type="subcellular location">
    <subcellularLocation>
        <location evidence="1 14">Cell outer membrane</location>
        <topology evidence="1 14">Multi-pass membrane protein</topology>
    </subcellularLocation>
</comment>
<evidence type="ECO:0000313" key="19">
    <source>
        <dbReference type="Proteomes" id="UP000013232"/>
    </source>
</evidence>
<feature type="signal peptide" evidence="16">
    <location>
        <begin position="1"/>
        <end position="27"/>
    </location>
</feature>
<evidence type="ECO:0000256" key="6">
    <source>
        <dbReference type="ARBA" id="ARBA00022692"/>
    </source>
</evidence>
<dbReference type="FunFam" id="2.170.130.10:FF:000010">
    <property type="entry name" value="Ferripyoverdine receptor"/>
    <property type="match status" value="1"/>
</dbReference>
<evidence type="ECO:0000256" key="12">
    <source>
        <dbReference type="ARBA" id="ARBA00023170"/>
    </source>
</evidence>
<evidence type="ECO:0000256" key="9">
    <source>
        <dbReference type="ARBA" id="ARBA00023065"/>
    </source>
</evidence>
<keyword evidence="10 15" id="KW-0798">TonB box</keyword>
<evidence type="ECO:0000256" key="7">
    <source>
        <dbReference type="ARBA" id="ARBA00022729"/>
    </source>
</evidence>
<dbReference type="InterPro" id="IPR039426">
    <property type="entry name" value="TonB-dep_rcpt-like"/>
</dbReference>
<keyword evidence="6 14" id="KW-0812">Transmembrane</keyword>
<protein>
    <submittedName>
        <fullName evidence="18">TonB-dependent siderophore receptor</fullName>
    </submittedName>
</protein>
<dbReference type="InterPro" id="IPR000531">
    <property type="entry name" value="Beta-barrel_TonB"/>
</dbReference>
<keyword evidence="13 14" id="KW-0998">Cell outer membrane</keyword>
<dbReference type="eggNOG" id="COG4773">
    <property type="taxonomic scope" value="Bacteria"/>
</dbReference>
<keyword evidence="12 18" id="KW-0675">Receptor</keyword>
<feature type="chain" id="PRO_5004127755" evidence="16">
    <location>
        <begin position="28"/>
        <end position="811"/>
    </location>
</feature>
<evidence type="ECO:0000256" key="10">
    <source>
        <dbReference type="ARBA" id="ARBA00023077"/>
    </source>
</evidence>
<sequence length="811" mass="88686">MRQPRLILAPLAIATALAMGLNTPARAQPAAPAGVFDVSIAPQPLGQALNELARQAGLQLLFPPALVAGRIAPAISGTLTAREALDRLLAGSGLVATMAGRKVTVRQAPSPSSSTGPTLAAVRVTADALRDGLTESTGAYTTGTTNAATGMNLSLRETPQSVTVITRQRMDDQGLKSLTDAVEQTPGIHVQRMGPVIGGYQRIYSRGYAVDSYQIDGVPTSARALTSYDYTGTASLDAAIYDSVAVVRGATGLLTGAGDPSASANVMRKRPTNDFQGSLELGLGRWDQRRAVADIGGPLNVAGSLRGRLVAAYDESESWYDRYKGDRHLFYGVLDADLSEKTTLTLAFEYAREKSNALENQGLNAIYTDGTPTPFSRHDSGIPEWGLWDQKRQAASLSLEHRFNDDWQVRLNYGHSKRETPVVKRAYVNGIDPGNTTSWGVMARTGYESDVDTLDARLSGRYTLFGKRHDLVAGFNASSYEYENRPDFFGIEFPIGMPIVNGVPQYVEPDWDAITAKNGSYTREQTKESGLYLATRLQASVNLSVILGGRWSNWHYKRTSMPGGNVGDDRKYSNEFTPYAGVVYDLTKQISVYGSYTEIFKPQSVKDASGDLLDPEQGTNRELGLKAEWFGGRLNASVAMFKTGKDNLAVEDTGKTTPDGNQAYIAKDDTGTKGWEVEMAGELMPGWNLQGGYTRVISRDSDGKRLNTIRPIHQFKLFSTYALQKIPGLTLGGGIHWQSKIHDDGYARDIRQHVTQESYIVVNLMARHAFNERLSLIVNLNNAFNKTYRTNPAFHDYGAQRNLYATLKYQF</sequence>
<gene>
    <name evidence="18" type="ORF">C666_14250</name>
</gene>
<dbReference type="Pfam" id="PF00593">
    <property type="entry name" value="TonB_dep_Rec_b-barrel"/>
    <property type="match status" value="1"/>
</dbReference>
<dbReference type="PROSITE" id="PS52016">
    <property type="entry name" value="TONB_DEPENDENT_REC_3"/>
    <property type="match status" value="1"/>
</dbReference>
<keyword evidence="11 14" id="KW-0472">Membrane</keyword>
<feature type="domain" description="Secretin/TonB short N-terminal" evidence="17">
    <location>
        <begin position="58"/>
        <end position="108"/>
    </location>
</feature>
<dbReference type="NCBIfam" id="TIGR01783">
    <property type="entry name" value="TonB-siderophor"/>
    <property type="match status" value="1"/>
</dbReference>
<evidence type="ECO:0000256" key="8">
    <source>
        <dbReference type="ARBA" id="ARBA00023004"/>
    </source>
</evidence>
<dbReference type="Proteomes" id="UP000013232">
    <property type="component" value="Unassembled WGS sequence"/>
</dbReference>
<keyword evidence="7 16" id="KW-0732">Signal</keyword>
<dbReference type="STRING" id="1123367.GCA_000621305_03116"/>
<dbReference type="OrthoDB" id="174652at2"/>
<dbReference type="GO" id="GO:0009279">
    <property type="term" value="C:cell outer membrane"/>
    <property type="evidence" value="ECO:0007669"/>
    <property type="project" value="UniProtKB-SubCell"/>
</dbReference>
<keyword evidence="3 14" id="KW-0813">Transport</keyword>
<dbReference type="AlphaFoldDB" id="N6XW24"/>
<dbReference type="InterPro" id="IPR011662">
    <property type="entry name" value="Secretin/TonB_short_N"/>
</dbReference>
<organism evidence="18 19">
    <name type="scientific">Thauera linaloolentis (strain DSM 12138 / JCM 21573 / CCUG 41526 / CIP 105981 / IAM 15112 / NBRC 102519 / 47Lol)</name>
    <dbReference type="NCBI Taxonomy" id="1123367"/>
    <lineage>
        <taxon>Bacteria</taxon>
        <taxon>Pseudomonadati</taxon>
        <taxon>Pseudomonadota</taxon>
        <taxon>Betaproteobacteria</taxon>
        <taxon>Rhodocyclales</taxon>
        <taxon>Zoogloeaceae</taxon>
        <taxon>Thauera</taxon>
    </lineage>
</organism>
<keyword evidence="8" id="KW-0408">Iron</keyword>
<dbReference type="InterPro" id="IPR036942">
    <property type="entry name" value="Beta-barrel_TonB_sf"/>
</dbReference>
<evidence type="ECO:0000256" key="14">
    <source>
        <dbReference type="PROSITE-ProRule" id="PRU01360"/>
    </source>
</evidence>
<evidence type="ECO:0000256" key="1">
    <source>
        <dbReference type="ARBA" id="ARBA00004571"/>
    </source>
</evidence>
<dbReference type="Pfam" id="PF07715">
    <property type="entry name" value="Plug"/>
    <property type="match status" value="1"/>
</dbReference>
<dbReference type="Gene3D" id="2.40.170.20">
    <property type="entry name" value="TonB-dependent receptor, beta-barrel domain"/>
    <property type="match status" value="1"/>
</dbReference>
<evidence type="ECO:0000256" key="11">
    <source>
        <dbReference type="ARBA" id="ARBA00023136"/>
    </source>
</evidence>
<evidence type="ECO:0000313" key="18">
    <source>
        <dbReference type="EMBL" id="ENO85966.1"/>
    </source>
</evidence>
<name>N6XW24_THAL4</name>
<dbReference type="GO" id="GO:0015891">
    <property type="term" value="P:siderophore transport"/>
    <property type="evidence" value="ECO:0007669"/>
    <property type="project" value="InterPro"/>
</dbReference>
<proteinExistence type="inferred from homology"/>
<dbReference type="PANTHER" id="PTHR32552:SF74">
    <property type="entry name" value="HYDROXAMATE SIDEROPHORE RECEPTOR FHUE"/>
    <property type="match status" value="1"/>
</dbReference>
<evidence type="ECO:0000256" key="2">
    <source>
        <dbReference type="ARBA" id="ARBA00009810"/>
    </source>
</evidence>
<dbReference type="RefSeq" id="WP_004341455.1">
    <property type="nucleotide sequence ID" value="NZ_AMXE01000063.1"/>
</dbReference>
<dbReference type="Gene3D" id="2.170.130.10">
    <property type="entry name" value="TonB-dependent receptor, plug domain"/>
    <property type="match status" value="1"/>
</dbReference>
<dbReference type="CDD" id="cd01347">
    <property type="entry name" value="ligand_gated_channel"/>
    <property type="match status" value="1"/>
</dbReference>
<keyword evidence="5" id="KW-0410">Iron transport</keyword>
<evidence type="ECO:0000256" key="4">
    <source>
        <dbReference type="ARBA" id="ARBA00022452"/>
    </source>
</evidence>
<comment type="similarity">
    <text evidence="2 14 15">Belongs to the TonB-dependent receptor family.</text>
</comment>
<dbReference type="InterPro" id="IPR010105">
    <property type="entry name" value="TonB_sidphr_rcpt"/>
</dbReference>
<evidence type="ECO:0000256" key="5">
    <source>
        <dbReference type="ARBA" id="ARBA00022496"/>
    </source>
</evidence>
<dbReference type="GO" id="GO:0038023">
    <property type="term" value="F:signaling receptor activity"/>
    <property type="evidence" value="ECO:0007669"/>
    <property type="project" value="InterPro"/>
</dbReference>
<evidence type="ECO:0000259" key="17">
    <source>
        <dbReference type="SMART" id="SM00965"/>
    </source>
</evidence>
<dbReference type="Gene3D" id="3.55.50.30">
    <property type="match status" value="1"/>
</dbReference>
<dbReference type="EMBL" id="AMXE01000063">
    <property type="protein sequence ID" value="ENO85966.1"/>
    <property type="molecule type" value="Genomic_DNA"/>
</dbReference>
<dbReference type="PANTHER" id="PTHR32552">
    <property type="entry name" value="FERRICHROME IRON RECEPTOR-RELATED"/>
    <property type="match status" value="1"/>
</dbReference>
<evidence type="ECO:0000256" key="15">
    <source>
        <dbReference type="RuleBase" id="RU003357"/>
    </source>
</evidence>
<accession>N6XW24</accession>